<evidence type="ECO:0000256" key="1">
    <source>
        <dbReference type="SAM" id="Phobius"/>
    </source>
</evidence>
<keyword evidence="1" id="KW-0472">Membrane</keyword>
<proteinExistence type="predicted"/>
<organism evidence="2 3">
    <name type="scientific">Coprinellus micaceus</name>
    <name type="common">Glistening ink-cap mushroom</name>
    <name type="synonym">Coprinus micaceus</name>
    <dbReference type="NCBI Taxonomy" id="71717"/>
    <lineage>
        <taxon>Eukaryota</taxon>
        <taxon>Fungi</taxon>
        <taxon>Dikarya</taxon>
        <taxon>Basidiomycota</taxon>
        <taxon>Agaricomycotina</taxon>
        <taxon>Agaricomycetes</taxon>
        <taxon>Agaricomycetidae</taxon>
        <taxon>Agaricales</taxon>
        <taxon>Agaricineae</taxon>
        <taxon>Psathyrellaceae</taxon>
        <taxon>Coprinellus</taxon>
    </lineage>
</organism>
<dbReference type="OrthoDB" id="3234297at2759"/>
<feature type="transmembrane region" description="Helical" evidence="1">
    <location>
        <begin position="368"/>
        <end position="391"/>
    </location>
</feature>
<comment type="caution">
    <text evidence="2">The sequence shown here is derived from an EMBL/GenBank/DDBJ whole genome shotgun (WGS) entry which is preliminary data.</text>
</comment>
<keyword evidence="3" id="KW-1185">Reference proteome</keyword>
<feature type="transmembrane region" description="Helical" evidence="1">
    <location>
        <begin position="200"/>
        <end position="219"/>
    </location>
</feature>
<feature type="transmembrane region" description="Helical" evidence="1">
    <location>
        <begin position="58"/>
        <end position="76"/>
    </location>
</feature>
<feature type="transmembrane region" description="Helical" evidence="1">
    <location>
        <begin position="411"/>
        <end position="435"/>
    </location>
</feature>
<gene>
    <name evidence="2" type="ORF">FA13DRAFT_1798981</name>
</gene>
<dbReference type="EMBL" id="QPFP01000093">
    <property type="protein sequence ID" value="TEB22312.1"/>
    <property type="molecule type" value="Genomic_DNA"/>
</dbReference>
<name>A0A4Y7SKL0_COPMI</name>
<evidence type="ECO:0000313" key="2">
    <source>
        <dbReference type="EMBL" id="TEB22312.1"/>
    </source>
</evidence>
<feature type="transmembrane region" description="Helical" evidence="1">
    <location>
        <begin position="131"/>
        <end position="150"/>
    </location>
</feature>
<feature type="transmembrane region" description="Helical" evidence="1">
    <location>
        <begin position="88"/>
        <end position="110"/>
    </location>
</feature>
<accession>A0A4Y7SKL0</accession>
<dbReference type="Proteomes" id="UP000298030">
    <property type="component" value="Unassembled WGS sequence"/>
</dbReference>
<sequence>MTSAHGNTLPQCVGGTCFNAQTYLGYEDEYGNGTQLNADLGGAIIACSSFLFVWSKNIFLLFSQTIPILIATLSSVSSNNLSLFDAHFAAAVTGSPMSFYIVVSCIRYPFRREKEKQPHLFKKIPSDEAKSLICIMGGLLLPCLWLSVSLITSFSSTAFRNSFYCEGVSLSRYLGFLAVSSFTVDIMGRRDLSDDFSKRWGLGFFSLLFMLNWAVYLVHHREEILQKCMAPIKELTSRGDSARVRNLRVAKEYIPLLWRIPKLSCRAGAGPLSSLTTRQWSCSCWALGIANALTFDRTQLRVLSLFVPIPVMWSFGKILRDHRTTILHSIKATPVFVREGVCFTFTGRNKWDRPPTERDYFKWSRQKWVIVLWSALAYLGLHAVWITFYVRAGSMPNNRNKVNDPHKNWKPYSVCLYINGYCCSIICIFLAVAFFDFLPKWQTNKAAFPSSRSCSGGAPVHLCGENRLSRRRKVGSSRHQVILQKTMLAFPVLLAMLLCVSPIFMATTSKIDNRLNLQWHWKHDCDHYPAETVLYGQPNSFEEASISIYGSRRYTPDDLYPLQHTWMHKYKFYSPDKSHPSVRIMKYIELVRQPSTVNGSFPPIPKAKTLLLDAERREFLGCSDQSEDVLGPAPNVTATTTFGGITISLTSCTEGSRINETSPYLRF</sequence>
<keyword evidence="1" id="KW-0812">Transmembrane</keyword>
<feature type="transmembrane region" description="Helical" evidence="1">
    <location>
        <begin position="487"/>
        <end position="506"/>
    </location>
</feature>
<reference evidence="2 3" key="1">
    <citation type="journal article" date="2019" name="Nat. Ecol. Evol.">
        <title>Megaphylogeny resolves global patterns of mushroom evolution.</title>
        <authorList>
            <person name="Varga T."/>
            <person name="Krizsan K."/>
            <person name="Foldi C."/>
            <person name="Dima B."/>
            <person name="Sanchez-Garcia M."/>
            <person name="Sanchez-Ramirez S."/>
            <person name="Szollosi G.J."/>
            <person name="Szarkandi J.G."/>
            <person name="Papp V."/>
            <person name="Albert L."/>
            <person name="Andreopoulos W."/>
            <person name="Angelini C."/>
            <person name="Antonin V."/>
            <person name="Barry K.W."/>
            <person name="Bougher N.L."/>
            <person name="Buchanan P."/>
            <person name="Buyck B."/>
            <person name="Bense V."/>
            <person name="Catcheside P."/>
            <person name="Chovatia M."/>
            <person name="Cooper J."/>
            <person name="Damon W."/>
            <person name="Desjardin D."/>
            <person name="Finy P."/>
            <person name="Geml J."/>
            <person name="Haridas S."/>
            <person name="Hughes K."/>
            <person name="Justo A."/>
            <person name="Karasinski D."/>
            <person name="Kautmanova I."/>
            <person name="Kiss B."/>
            <person name="Kocsube S."/>
            <person name="Kotiranta H."/>
            <person name="LaButti K.M."/>
            <person name="Lechner B.E."/>
            <person name="Liimatainen K."/>
            <person name="Lipzen A."/>
            <person name="Lukacs Z."/>
            <person name="Mihaltcheva S."/>
            <person name="Morgado L.N."/>
            <person name="Niskanen T."/>
            <person name="Noordeloos M.E."/>
            <person name="Ohm R.A."/>
            <person name="Ortiz-Santana B."/>
            <person name="Ovrebo C."/>
            <person name="Racz N."/>
            <person name="Riley R."/>
            <person name="Savchenko A."/>
            <person name="Shiryaev A."/>
            <person name="Soop K."/>
            <person name="Spirin V."/>
            <person name="Szebenyi C."/>
            <person name="Tomsovsky M."/>
            <person name="Tulloss R.E."/>
            <person name="Uehling J."/>
            <person name="Grigoriev I.V."/>
            <person name="Vagvolgyi C."/>
            <person name="Papp T."/>
            <person name="Martin F.M."/>
            <person name="Miettinen O."/>
            <person name="Hibbett D.S."/>
            <person name="Nagy L.G."/>
        </authorList>
    </citation>
    <scope>NUCLEOTIDE SEQUENCE [LARGE SCALE GENOMIC DNA]</scope>
    <source>
        <strain evidence="2 3">FP101781</strain>
    </source>
</reference>
<dbReference type="AlphaFoldDB" id="A0A4Y7SKL0"/>
<keyword evidence="1" id="KW-1133">Transmembrane helix</keyword>
<protein>
    <submittedName>
        <fullName evidence="2">Uncharacterized protein</fullName>
    </submittedName>
</protein>
<evidence type="ECO:0000313" key="3">
    <source>
        <dbReference type="Proteomes" id="UP000298030"/>
    </source>
</evidence>